<dbReference type="GO" id="GO:0030246">
    <property type="term" value="F:carbohydrate binding"/>
    <property type="evidence" value="ECO:0007669"/>
    <property type="project" value="InterPro"/>
</dbReference>
<gene>
    <name evidence="8" type="ORF">QBC42DRAFT_10654</name>
</gene>
<reference evidence="8" key="1">
    <citation type="journal article" date="2023" name="Mol. Phylogenet. Evol.">
        <title>Genome-scale phylogeny and comparative genomics of the fungal order Sordariales.</title>
        <authorList>
            <person name="Hensen N."/>
            <person name="Bonometti L."/>
            <person name="Westerberg I."/>
            <person name="Brannstrom I.O."/>
            <person name="Guillou S."/>
            <person name="Cros-Aarteil S."/>
            <person name="Calhoun S."/>
            <person name="Haridas S."/>
            <person name="Kuo A."/>
            <person name="Mondo S."/>
            <person name="Pangilinan J."/>
            <person name="Riley R."/>
            <person name="LaButti K."/>
            <person name="Andreopoulos B."/>
            <person name="Lipzen A."/>
            <person name="Chen C."/>
            <person name="Yan M."/>
            <person name="Daum C."/>
            <person name="Ng V."/>
            <person name="Clum A."/>
            <person name="Steindorff A."/>
            <person name="Ohm R.A."/>
            <person name="Martin F."/>
            <person name="Silar P."/>
            <person name="Natvig D.O."/>
            <person name="Lalanne C."/>
            <person name="Gautier V."/>
            <person name="Ament-Velasquez S.L."/>
            <person name="Kruys A."/>
            <person name="Hutchinson M.I."/>
            <person name="Powell A.J."/>
            <person name="Barry K."/>
            <person name="Miller A.N."/>
            <person name="Grigoriev I.V."/>
            <person name="Debuchy R."/>
            <person name="Gladieux P."/>
            <person name="Hiltunen Thoren M."/>
            <person name="Johannesson H."/>
        </authorList>
    </citation>
    <scope>NUCLEOTIDE SEQUENCE</scope>
    <source>
        <strain evidence="8">PSN324</strain>
    </source>
</reference>
<evidence type="ECO:0000259" key="7">
    <source>
        <dbReference type="SMART" id="SM01038"/>
    </source>
</evidence>
<dbReference type="SUPFAM" id="SSF74650">
    <property type="entry name" value="Galactose mutarotase-like"/>
    <property type="match status" value="1"/>
</dbReference>
<dbReference type="InterPro" id="IPR008979">
    <property type="entry name" value="Galactose-bd-like_sf"/>
</dbReference>
<dbReference type="InterPro" id="IPR036156">
    <property type="entry name" value="Beta-gal/glucu_dom_sf"/>
</dbReference>
<dbReference type="Pfam" id="PF02929">
    <property type="entry name" value="Bgal_small_N"/>
    <property type="match status" value="1"/>
</dbReference>
<dbReference type="InterPro" id="IPR014718">
    <property type="entry name" value="GH-type_carb-bd"/>
</dbReference>
<dbReference type="EC" id="3.2.1.23" evidence="3"/>
<sequence>MEPVIPDRFPDWNNLKVIHRNTLPPRSHFYVYENADDALSRHVSRSKSQLLSGQQQWLFNLSPSPFQGSTDFHQQPLSSFVDNPQWTSIRVPGMWQLQGHGKGPQYTNINYPFPVDPPHVPLDDNETGRYVTGFHLDDQDRNHQLRLRFEGVDSAFSVYVNHKQVGYSQGSRNPSEFDITRFVRFEEVNVLAVEVYQRCNGSYIEDQDQWWLSGIFRDVVLHKFPLMHFQDLHIQTILDDKFEDATLKVDVKLSSEAEVALRLVDADGTTVAGTSKAGKETVEFEIAVERPHKWTAETPYLYHLVLSIPGCVVAERVGFRQVSLVDGIFCVNGQPIKLRGVNRHEHHPDSGRAVPYDFLRRDLLLMKQHNINAIRTSHYINDHRLYELADELGIWILDECDLECHGLFVVGGHGESFASDNPEWEEAYIDRARQMVMRDFNRPSIIIWSLGNESGYGRNHQAMYKFIKSVDTSRPIHYEGDWRAKSADIFSYMYRSVSDVERDAKERSWDKPVVLCEYIHAMGNGPGAIKEYIELFYKYPRLMGGFVWEWANHGLRTKTKDGREYYAYGGDFGDDPNDYNFVLDGLCFSDHTPTPGLIEYKKAIEPVQTLGLEGGNHVRIINRYDFISLDHLECRWSVLDEARTMAAGKIELPKGIKPHAETLLHIPQLPSRCTPDSHLNLEFRLSAATSWAEAGHLAATGQIQLKPAKNLEYLHEIGAVPSPVTAHIVKPMVLSIQGKRITWEFDFTIGAINTWRLGNTNILTEPLTFDIYRARTDNDRGCDFGWNWINRRVHQAKYHVVSSSWAQKGDVIEVTSKGRIAPPAMNWALEVNATYRFTADCVTIQVHGKPTGHLLPRAWGRFGLVTALKGCGSAKWYGRGPGESYRDKKMSQLVGTWELAIDDLMIDYEFPQDSGNRTDVRWVEFRGKSDSRTMGPERLIRARYGDLPEASFSALPYSAKDLEESKHPYELHDRKRPDTVVRLDWIHHGLGTGSCGPETLPKYTLDASKEYEFVIILD</sequence>
<organism evidence="8 9">
    <name type="scientific">Cladorrhinum samala</name>
    <dbReference type="NCBI Taxonomy" id="585594"/>
    <lineage>
        <taxon>Eukaryota</taxon>
        <taxon>Fungi</taxon>
        <taxon>Dikarya</taxon>
        <taxon>Ascomycota</taxon>
        <taxon>Pezizomycotina</taxon>
        <taxon>Sordariomycetes</taxon>
        <taxon>Sordariomycetidae</taxon>
        <taxon>Sordariales</taxon>
        <taxon>Podosporaceae</taxon>
        <taxon>Cladorrhinum</taxon>
    </lineage>
</organism>
<evidence type="ECO:0000256" key="5">
    <source>
        <dbReference type="ARBA" id="ARBA00023295"/>
    </source>
</evidence>
<dbReference type="Pfam" id="PF16353">
    <property type="entry name" value="LacZ_4"/>
    <property type="match status" value="1"/>
</dbReference>
<name>A0AAV9HJQ4_9PEZI</name>
<evidence type="ECO:0000256" key="3">
    <source>
        <dbReference type="ARBA" id="ARBA00012756"/>
    </source>
</evidence>
<evidence type="ECO:0000313" key="9">
    <source>
        <dbReference type="Proteomes" id="UP001321749"/>
    </source>
</evidence>
<dbReference type="PRINTS" id="PR00132">
    <property type="entry name" value="GLHYDRLASE2"/>
</dbReference>
<dbReference type="SMART" id="SM01038">
    <property type="entry name" value="Bgal_small_N"/>
    <property type="match status" value="1"/>
</dbReference>
<dbReference type="SUPFAM" id="SSF49303">
    <property type="entry name" value="beta-Galactosidase/glucuronidase domain"/>
    <property type="match status" value="2"/>
</dbReference>
<protein>
    <recommendedName>
        <fullName evidence="3">beta-galactosidase</fullName>
        <ecNumber evidence="3">3.2.1.23</ecNumber>
    </recommendedName>
    <alternativeName>
        <fullName evidence="6">Lactase</fullName>
    </alternativeName>
</protein>
<proteinExistence type="inferred from homology"/>
<dbReference type="InterPro" id="IPR017853">
    <property type="entry name" value="GH"/>
</dbReference>
<dbReference type="FunFam" id="3.20.20.80:FF:000018">
    <property type="entry name" value="Beta-galactosidase"/>
    <property type="match status" value="1"/>
</dbReference>
<dbReference type="Gene3D" id="2.70.98.10">
    <property type="match status" value="1"/>
</dbReference>
<dbReference type="InterPro" id="IPR013783">
    <property type="entry name" value="Ig-like_fold"/>
</dbReference>
<dbReference type="Pfam" id="PF00703">
    <property type="entry name" value="Glyco_hydro_2"/>
    <property type="match status" value="1"/>
</dbReference>
<dbReference type="GO" id="GO:0009341">
    <property type="term" value="C:beta-galactosidase complex"/>
    <property type="evidence" value="ECO:0007669"/>
    <property type="project" value="InterPro"/>
</dbReference>
<keyword evidence="9" id="KW-1185">Reference proteome</keyword>
<dbReference type="Proteomes" id="UP001321749">
    <property type="component" value="Unassembled WGS sequence"/>
</dbReference>
<dbReference type="EMBL" id="MU865041">
    <property type="protein sequence ID" value="KAK4459261.1"/>
    <property type="molecule type" value="Genomic_DNA"/>
</dbReference>
<evidence type="ECO:0000256" key="1">
    <source>
        <dbReference type="ARBA" id="ARBA00001412"/>
    </source>
</evidence>
<evidence type="ECO:0000256" key="6">
    <source>
        <dbReference type="ARBA" id="ARBA00032230"/>
    </source>
</evidence>
<dbReference type="Gene3D" id="2.60.40.10">
    <property type="entry name" value="Immunoglobulins"/>
    <property type="match status" value="2"/>
</dbReference>
<dbReference type="SUPFAM" id="SSF49785">
    <property type="entry name" value="Galactose-binding domain-like"/>
    <property type="match status" value="1"/>
</dbReference>
<evidence type="ECO:0000313" key="8">
    <source>
        <dbReference type="EMBL" id="KAK4459261.1"/>
    </source>
</evidence>
<dbReference type="InterPro" id="IPR006104">
    <property type="entry name" value="Glyco_hydro_2_N"/>
</dbReference>
<dbReference type="InterPro" id="IPR050347">
    <property type="entry name" value="Bact_Beta-galactosidase"/>
</dbReference>
<dbReference type="InterPro" id="IPR006101">
    <property type="entry name" value="Glyco_hydro_2"/>
</dbReference>
<comment type="catalytic activity">
    <reaction evidence="1">
        <text>Hydrolysis of terminal non-reducing beta-D-galactose residues in beta-D-galactosides.</text>
        <dbReference type="EC" id="3.2.1.23"/>
    </reaction>
</comment>
<dbReference type="InterPro" id="IPR006102">
    <property type="entry name" value="Ig-like_GH2"/>
</dbReference>
<dbReference type="InterPro" id="IPR011013">
    <property type="entry name" value="Gal_mutarotase_sf_dom"/>
</dbReference>
<keyword evidence="4" id="KW-0378">Hydrolase</keyword>
<evidence type="ECO:0000256" key="4">
    <source>
        <dbReference type="ARBA" id="ARBA00022801"/>
    </source>
</evidence>
<dbReference type="PANTHER" id="PTHR46323:SF2">
    <property type="entry name" value="BETA-GALACTOSIDASE"/>
    <property type="match status" value="1"/>
</dbReference>
<dbReference type="AlphaFoldDB" id="A0AAV9HJQ4"/>
<dbReference type="Gene3D" id="3.20.20.80">
    <property type="entry name" value="Glycosidases"/>
    <property type="match status" value="1"/>
</dbReference>
<feature type="domain" description="Beta galactosidase small chain/" evidence="7">
    <location>
        <begin position="735"/>
        <end position="1018"/>
    </location>
</feature>
<dbReference type="GO" id="GO:0005990">
    <property type="term" value="P:lactose catabolic process"/>
    <property type="evidence" value="ECO:0007669"/>
    <property type="project" value="TreeGrafter"/>
</dbReference>
<accession>A0AAV9HJQ4</accession>
<dbReference type="InterPro" id="IPR004199">
    <property type="entry name" value="B-gal_small/dom_5"/>
</dbReference>
<reference evidence="8" key="2">
    <citation type="submission" date="2023-06" db="EMBL/GenBank/DDBJ databases">
        <authorList>
            <consortium name="Lawrence Berkeley National Laboratory"/>
            <person name="Mondo S.J."/>
            <person name="Hensen N."/>
            <person name="Bonometti L."/>
            <person name="Westerberg I."/>
            <person name="Brannstrom I.O."/>
            <person name="Guillou S."/>
            <person name="Cros-Aarteil S."/>
            <person name="Calhoun S."/>
            <person name="Haridas S."/>
            <person name="Kuo A."/>
            <person name="Pangilinan J."/>
            <person name="Riley R."/>
            <person name="Labutti K."/>
            <person name="Andreopoulos B."/>
            <person name="Lipzen A."/>
            <person name="Chen C."/>
            <person name="Yanf M."/>
            <person name="Daum C."/>
            <person name="Ng V."/>
            <person name="Clum A."/>
            <person name="Steindorff A."/>
            <person name="Ohm R."/>
            <person name="Martin F."/>
            <person name="Silar P."/>
            <person name="Natvig D."/>
            <person name="Lalanne C."/>
            <person name="Gautier V."/>
            <person name="Ament-Velasquez S.L."/>
            <person name="Kruys A."/>
            <person name="Hutchinson M.I."/>
            <person name="Powell A.J."/>
            <person name="Barry K."/>
            <person name="Miller A.N."/>
            <person name="Grigoriev I.V."/>
            <person name="Debuchy R."/>
            <person name="Gladieux P."/>
            <person name="Thoren M.H."/>
            <person name="Johannesson H."/>
        </authorList>
    </citation>
    <scope>NUCLEOTIDE SEQUENCE</scope>
    <source>
        <strain evidence="8">PSN324</strain>
    </source>
</reference>
<dbReference type="PANTHER" id="PTHR46323">
    <property type="entry name" value="BETA-GALACTOSIDASE"/>
    <property type="match status" value="1"/>
</dbReference>
<dbReference type="GO" id="GO:0004565">
    <property type="term" value="F:beta-galactosidase activity"/>
    <property type="evidence" value="ECO:0007669"/>
    <property type="project" value="UniProtKB-EC"/>
</dbReference>
<dbReference type="SUPFAM" id="SSF51445">
    <property type="entry name" value="(Trans)glycosidases"/>
    <property type="match status" value="1"/>
</dbReference>
<dbReference type="Pfam" id="PF02837">
    <property type="entry name" value="Glyco_hydro_2_N"/>
    <property type="match status" value="1"/>
</dbReference>
<comment type="caution">
    <text evidence="8">The sequence shown here is derived from an EMBL/GenBank/DDBJ whole genome shotgun (WGS) entry which is preliminary data.</text>
</comment>
<dbReference type="InterPro" id="IPR032312">
    <property type="entry name" value="LacZ_4"/>
</dbReference>
<dbReference type="InterPro" id="IPR006103">
    <property type="entry name" value="Glyco_hydro_2_cat"/>
</dbReference>
<dbReference type="Pfam" id="PF02836">
    <property type="entry name" value="Glyco_hydro_2_C"/>
    <property type="match status" value="1"/>
</dbReference>
<evidence type="ECO:0000256" key="2">
    <source>
        <dbReference type="ARBA" id="ARBA00007401"/>
    </source>
</evidence>
<dbReference type="Gene3D" id="2.60.120.260">
    <property type="entry name" value="Galactose-binding domain-like"/>
    <property type="match status" value="1"/>
</dbReference>
<keyword evidence="5" id="KW-0326">Glycosidase</keyword>
<comment type="similarity">
    <text evidence="2">Belongs to the glycosyl hydrolase 2 family.</text>
</comment>